<dbReference type="EMBL" id="BMAT01006088">
    <property type="protein sequence ID" value="GFS05943.1"/>
    <property type="molecule type" value="Genomic_DNA"/>
</dbReference>
<name>A0AAV4I692_9GAST</name>
<keyword evidence="2" id="KW-1185">Reference proteome</keyword>
<proteinExistence type="predicted"/>
<evidence type="ECO:0000313" key="1">
    <source>
        <dbReference type="EMBL" id="GFS05943.1"/>
    </source>
</evidence>
<dbReference type="AlphaFoldDB" id="A0AAV4I692"/>
<reference evidence="1 2" key="1">
    <citation type="journal article" date="2021" name="Elife">
        <title>Chloroplast acquisition without the gene transfer in kleptoplastic sea slugs, Plakobranchus ocellatus.</title>
        <authorList>
            <person name="Maeda T."/>
            <person name="Takahashi S."/>
            <person name="Yoshida T."/>
            <person name="Shimamura S."/>
            <person name="Takaki Y."/>
            <person name="Nagai Y."/>
            <person name="Toyoda A."/>
            <person name="Suzuki Y."/>
            <person name="Arimoto A."/>
            <person name="Ishii H."/>
            <person name="Satoh N."/>
            <person name="Nishiyama T."/>
            <person name="Hasebe M."/>
            <person name="Maruyama T."/>
            <person name="Minagawa J."/>
            <person name="Obokata J."/>
            <person name="Shigenobu S."/>
        </authorList>
    </citation>
    <scope>NUCLEOTIDE SEQUENCE [LARGE SCALE GENOMIC DNA]</scope>
</reference>
<dbReference type="PROSITE" id="PS51257">
    <property type="entry name" value="PROKAR_LIPOPROTEIN"/>
    <property type="match status" value="1"/>
</dbReference>
<gene>
    <name evidence="1" type="ORF">ElyMa_002951700</name>
</gene>
<comment type="caution">
    <text evidence="1">The sequence shown here is derived from an EMBL/GenBank/DDBJ whole genome shotgun (WGS) entry which is preliminary data.</text>
</comment>
<protein>
    <submittedName>
        <fullName evidence="1">Uncharacterized protein</fullName>
    </submittedName>
</protein>
<dbReference type="Proteomes" id="UP000762676">
    <property type="component" value="Unassembled WGS sequence"/>
</dbReference>
<accession>A0AAV4I692</accession>
<evidence type="ECO:0000313" key="2">
    <source>
        <dbReference type="Proteomes" id="UP000762676"/>
    </source>
</evidence>
<organism evidence="1 2">
    <name type="scientific">Elysia marginata</name>
    <dbReference type="NCBI Taxonomy" id="1093978"/>
    <lineage>
        <taxon>Eukaryota</taxon>
        <taxon>Metazoa</taxon>
        <taxon>Spiralia</taxon>
        <taxon>Lophotrochozoa</taxon>
        <taxon>Mollusca</taxon>
        <taxon>Gastropoda</taxon>
        <taxon>Heterobranchia</taxon>
        <taxon>Euthyneura</taxon>
        <taxon>Panpulmonata</taxon>
        <taxon>Sacoglossa</taxon>
        <taxon>Placobranchoidea</taxon>
        <taxon>Plakobranchidae</taxon>
        <taxon>Elysia</taxon>
    </lineage>
</organism>
<sequence length="98" mass="10682">MKTVCGGRLDGRRRKERPPISLVTNLTTACGLSLYQIVQKSQDRAGWQQKVRSPIATANTASGDTDSIAWVGNCVTASKSMKEDYVVPEVLPKTAFLL</sequence>